<feature type="compositionally biased region" description="Pro residues" evidence="4">
    <location>
        <begin position="221"/>
        <end position="230"/>
    </location>
</feature>
<dbReference type="PANTHER" id="PTHR12585">
    <property type="entry name" value="SCC1 / RAD21 FAMILY MEMBER"/>
    <property type="match status" value="1"/>
</dbReference>
<evidence type="ECO:0000313" key="8">
    <source>
        <dbReference type="Proteomes" id="UP000677803"/>
    </source>
</evidence>
<name>A0A8S4BR93_9TELE</name>
<evidence type="ECO:0000256" key="4">
    <source>
        <dbReference type="SAM" id="MobiDB-lite"/>
    </source>
</evidence>
<dbReference type="GO" id="GO:0003682">
    <property type="term" value="F:chromatin binding"/>
    <property type="evidence" value="ECO:0007669"/>
    <property type="project" value="TreeGrafter"/>
</dbReference>
<dbReference type="GO" id="GO:0006302">
    <property type="term" value="P:double-strand break repair"/>
    <property type="evidence" value="ECO:0007669"/>
    <property type="project" value="TreeGrafter"/>
</dbReference>
<feature type="compositionally biased region" description="Basic and acidic residues" evidence="4">
    <location>
        <begin position="184"/>
        <end position="207"/>
    </location>
</feature>
<evidence type="ECO:0000256" key="3">
    <source>
        <dbReference type="ARBA" id="ARBA00023242"/>
    </source>
</evidence>
<evidence type="ECO:0000259" key="5">
    <source>
        <dbReference type="Pfam" id="PF04824"/>
    </source>
</evidence>
<evidence type="ECO:0000256" key="1">
    <source>
        <dbReference type="ARBA" id="ARBA00004123"/>
    </source>
</evidence>
<dbReference type="Pfam" id="PF04825">
    <property type="entry name" value="Rad21_Rec8_N"/>
    <property type="match status" value="1"/>
</dbReference>
<evidence type="ECO:0000259" key="6">
    <source>
        <dbReference type="Pfam" id="PF04825"/>
    </source>
</evidence>
<dbReference type="Pfam" id="PF04824">
    <property type="entry name" value="Rad21_Rec8"/>
    <property type="match status" value="1"/>
</dbReference>
<keyword evidence="2" id="KW-0159">Chromosome partition</keyword>
<gene>
    <name evidence="7" type="ORF">MMEN_LOCUS19557</name>
</gene>
<feature type="region of interest" description="Disordered" evidence="4">
    <location>
        <begin position="355"/>
        <end position="379"/>
    </location>
</feature>
<accession>A0A8S4BR93</accession>
<reference evidence="7" key="1">
    <citation type="submission" date="2021-05" db="EMBL/GenBank/DDBJ databases">
        <authorList>
            <person name="Tigano A."/>
        </authorList>
    </citation>
    <scope>NUCLEOTIDE SEQUENCE</scope>
</reference>
<dbReference type="GO" id="GO:0005634">
    <property type="term" value="C:nucleus"/>
    <property type="evidence" value="ECO:0007669"/>
    <property type="project" value="UniProtKB-SubCell"/>
</dbReference>
<feature type="compositionally biased region" description="Basic and acidic residues" evidence="4">
    <location>
        <begin position="362"/>
        <end position="379"/>
    </location>
</feature>
<feature type="region of interest" description="Disordered" evidence="4">
    <location>
        <begin position="184"/>
        <end position="324"/>
    </location>
</feature>
<feature type="domain" description="Rad21/Rec8-like protein N-terminal" evidence="6">
    <location>
        <begin position="17"/>
        <end position="68"/>
    </location>
</feature>
<comment type="subcellular location">
    <subcellularLocation>
        <location evidence="1">Nucleus</location>
    </subcellularLocation>
</comment>
<protein>
    <submittedName>
        <fullName evidence="7">(Atlantic silverside) hypothetical protein</fullName>
    </submittedName>
</protein>
<organism evidence="7 8">
    <name type="scientific">Menidia menidia</name>
    <name type="common">Atlantic silverside</name>
    <dbReference type="NCBI Taxonomy" id="238744"/>
    <lineage>
        <taxon>Eukaryota</taxon>
        <taxon>Metazoa</taxon>
        <taxon>Chordata</taxon>
        <taxon>Craniata</taxon>
        <taxon>Vertebrata</taxon>
        <taxon>Euteleostomi</taxon>
        <taxon>Actinopterygii</taxon>
        <taxon>Neopterygii</taxon>
        <taxon>Teleostei</taxon>
        <taxon>Neoteleostei</taxon>
        <taxon>Acanthomorphata</taxon>
        <taxon>Ovalentaria</taxon>
        <taxon>Atherinomorphae</taxon>
        <taxon>Atheriniformes</taxon>
        <taxon>Atherinopsidae</taxon>
        <taxon>Menidiinae</taxon>
        <taxon>Menidia</taxon>
    </lineage>
</organism>
<evidence type="ECO:0000256" key="2">
    <source>
        <dbReference type="ARBA" id="ARBA00022829"/>
    </source>
</evidence>
<evidence type="ECO:0000313" key="7">
    <source>
        <dbReference type="EMBL" id="CAG6015331.1"/>
    </source>
</evidence>
<proteinExistence type="predicted"/>
<feature type="compositionally biased region" description="Pro residues" evidence="4">
    <location>
        <begin position="241"/>
        <end position="251"/>
    </location>
</feature>
<dbReference type="AlphaFoldDB" id="A0A8S4BR93"/>
<dbReference type="GO" id="GO:0007059">
    <property type="term" value="P:chromosome segregation"/>
    <property type="evidence" value="ECO:0007669"/>
    <property type="project" value="UniProtKB-KW"/>
</dbReference>
<dbReference type="EMBL" id="CAJRST010038888">
    <property type="protein sequence ID" value="CAG6015331.1"/>
    <property type="molecule type" value="Genomic_DNA"/>
</dbReference>
<dbReference type="InterPro" id="IPR039781">
    <property type="entry name" value="Rad21/Rec8-like"/>
</dbReference>
<dbReference type="InterPro" id="IPR006909">
    <property type="entry name" value="Rad21/Rec8_C_eu"/>
</dbReference>
<dbReference type="GO" id="GO:0051177">
    <property type="term" value="P:meiotic sister chromatid cohesion"/>
    <property type="evidence" value="ECO:0007669"/>
    <property type="project" value="TreeGrafter"/>
</dbReference>
<dbReference type="Proteomes" id="UP000677803">
    <property type="component" value="Unassembled WGS sequence"/>
</dbReference>
<dbReference type="PANTHER" id="PTHR12585:SF27">
    <property type="entry name" value="MEIOTIC RECOMBINATION PROTEIN REC8 HOMOLOG"/>
    <property type="match status" value="1"/>
</dbReference>
<dbReference type="GO" id="GO:0030893">
    <property type="term" value="C:meiotic cohesin complex"/>
    <property type="evidence" value="ECO:0007669"/>
    <property type="project" value="TreeGrafter"/>
</dbReference>
<dbReference type="OrthoDB" id="10071381at2759"/>
<keyword evidence="8" id="KW-1185">Reference proteome</keyword>
<dbReference type="InterPro" id="IPR006910">
    <property type="entry name" value="Rad21_Rec8_N"/>
</dbReference>
<feature type="region of interest" description="Disordered" evidence="4">
    <location>
        <begin position="107"/>
        <end position="149"/>
    </location>
</feature>
<sequence length="531" mass="59078">MCWSGCPPPRPGLPRPRFSLYLSSQLQYGVVLVYHRQCVILLEELQSVLVQILRQRSTKTIDLESQSRKARVLPDTLSLLEEAGGALDPLFGVMRELMPSPSALMEMTPERQRDASSPPPEASRPETYATPEVETGITASPDSITMREPEPVTIPRAEFEGEDLIDRHPDIIDILLAQDGHFPEELPREEATPGEGEPERQRPDREGMLTPRQATSEHAPLTPPPGPDTPARPARDQRTPTPEPAGPPPPAAETRPERRPGSLQQEGSPEVTAASMKKRRRQLVFFDPETQLSQEEQEQRLQDPLTETRPPVLLPTPSLWMPPASELLNTPRSFLPEEIRFLWRQAATITPLFGSDLLAGERGPESSDSEREQERMEEVAEIEEQRVDVQREMMEPEMFDTSAQGTLPLEASDQPETSQEISPLVSLEREGSTVSRSVSLLQDIPEVQDEAMDALGEESPGLMPGLEELEEEPLLFHSLLPAGAGRAAVSRAFQRLLENLTARKICAEQDQPYGDISIFPGPGYQDLRSVV</sequence>
<feature type="domain" description="Rad21/Rec8-like protein C-terminal eukaryotic" evidence="5">
    <location>
        <begin position="474"/>
        <end position="522"/>
    </location>
</feature>
<keyword evidence="3" id="KW-0539">Nucleus</keyword>
<comment type="caution">
    <text evidence="7">The sequence shown here is derived from an EMBL/GenBank/DDBJ whole genome shotgun (WGS) entry which is preliminary data.</text>
</comment>